<name>A0A402BHD1_9CHLR</name>
<dbReference type="Proteomes" id="UP000287171">
    <property type="component" value="Unassembled WGS sequence"/>
</dbReference>
<dbReference type="AlphaFoldDB" id="A0A402BHD1"/>
<keyword evidence="1" id="KW-1133">Transmembrane helix</keyword>
<protein>
    <submittedName>
        <fullName evidence="2">Uncharacterized protein</fullName>
    </submittedName>
</protein>
<proteinExistence type="predicted"/>
<evidence type="ECO:0000313" key="2">
    <source>
        <dbReference type="EMBL" id="GCE30775.1"/>
    </source>
</evidence>
<reference evidence="3" key="1">
    <citation type="submission" date="2018-12" db="EMBL/GenBank/DDBJ databases">
        <title>Tengunoibacter tsumagoiensis gen. nov., sp. nov., Dictyobacter kobayashii sp. nov., D. alpinus sp. nov., and D. joshuensis sp. nov. and description of Dictyobacteraceae fam. nov. within the order Ktedonobacterales isolated from Tengu-no-mugimeshi.</title>
        <authorList>
            <person name="Wang C.M."/>
            <person name="Zheng Y."/>
            <person name="Sakai Y."/>
            <person name="Toyoda A."/>
            <person name="Minakuchi Y."/>
            <person name="Abe K."/>
            <person name="Yokota A."/>
            <person name="Yabe S."/>
        </authorList>
    </citation>
    <scope>NUCLEOTIDE SEQUENCE [LARGE SCALE GENOMIC DNA]</scope>
    <source>
        <strain evidence="3">Uno16</strain>
    </source>
</reference>
<evidence type="ECO:0000313" key="3">
    <source>
        <dbReference type="Proteomes" id="UP000287171"/>
    </source>
</evidence>
<accession>A0A402BHD1</accession>
<keyword evidence="3" id="KW-1185">Reference proteome</keyword>
<gene>
    <name evidence="2" type="ORF">KDA_62590</name>
</gene>
<organism evidence="2 3">
    <name type="scientific">Dictyobacter alpinus</name>
    <dbReference type="NCBI Taxonomy" id="2014873"/>
    <lineage>
        <taxon>Bacteria</taxon>
        <taxon>Bacillati</taxon>
        <taxon>Chloroflexota</taxon>
        <taxon>Ktedonobacteria</taxon>
        <taxon>Ktedonobacterales</taxon>
        <taxon>Dictyobacteraceae</taxon>
        <taxon>Dictyobacter</taxon>
    </lineage>
</organism>
<keyword evidence="1" id="KW-0472">Membrane</keyword>
<evidence type="ECO:0000256" key="1">
    <source>
        <dbReference type="SAM" id="Phobius"/>
    </source>
</evidence>
<comment type="caution">
    <text evidence="2">The sequence shown here is derived from an EMBL/GenBank/DDBJ whole genome shotgun (WGS) entry which is preliminary data.</text>
</comment>
<sequence>MQKPNPFTAEESARIRSERVSRQMAKSSKTESIILWIVFIIIVVALIVFYMFMR</sequence>
<keyword evidence="1" id="KW-0812">Transmembrane</keyword>
<feature type="transmembrane region" description="Helical" evidence="1">
    <location>
        <begin position="33"/>
        <end position="53"/>
    </location>
</feature>
<dbReference type="EMBL" id="BIFT01000002">
    <property type="protein sequence ID" value="GCE30775.1"/>
    <property type="molecule type" value="Genomic_DNA"/>
</dbReference>